<evidence type="ECO:0000313" key="13">
    <source>
        <dbReference type="EnsemblMetazoa" id="LLOJ000459-PA"/>
    </source>
</evidence>
<dbReference type="InterPro" id="IPR013783">
    <property type="entry name" value="Ig-like_fold"/>
</dbReference>
<reference evidence="13" key="3">
    <citation type="submission" date="2020-05" db="UniProtKB">
        <authorList>
            <consortium name="EnsemblMetazoa"/>
        </authorList>
    </citation>
    <scope>IDENTIFICATION</scope>
    <source>
        <strain evidence="13">Jacobina</strain>
    </source>
</reference>
<keyword evidence="6" id="KW-0325">Glycoprotein</keyword>
<dbReference type="SUPFAM" id="SSF49265">
    <property type="entry name" value="Fibronectin type III"/>
    <property type="match status" value="1"/>
</dbReference>
<dbReference type="PANTHER" id="PTHR24416">
    <property type="entry name" value="TYROSINE-PROTEIN KINASE RECEPTOR"/>
    <property type="match status" value="1"/>
</dbReference>
<evidence type="ECO:0000256" key="6">
    <source>
        <dbReference type="ARBA" id="ARBA00023180"/>
    </source>
</evidence>
<dbReference type="SMART" id="SM00060">
    <property type="entry name" value="FN3"/>
    <property type="match status" value="1"/>
</dbReference>
<dbReference type="InterPro" id="IPR002889">
    <property type="entry name" value="WSC_carb-bd"/>
</dbReference>
<protein>
    <submittedName>
        <fullName evidence="12">Protein tyrosine kinase</fullName>
    </submittedName>
</protein>
<feature type="domain" description="Protein kinase" evidence="9">
    <location>
        <begin position="450"/>
        <end position="712"/>
    </location>
</feature>
<feature type="transmembrane region" description="Helical" evidence="7">
    <location>
        <begin position="360"/>
        <end position="385"/>
    </location>
</feature>
<feature type="chain" id="PRO_5044555218" evidence="8">
    <location>
        <begin position="22"/>
        <end position="741"/>
    </location>
</feature>
<dbReference type="Pfam" id="PF23144">
    <property type="entry name" value="Fn3_PTPRU"/>
    <property type="match status" value="1"/>
</dbReference>
<dbReference type="PROSITE" id="PS51212">
    <property type="entry name" value="WSC"/>
    <property type="match status" value="1"/>
</dbReference>
<dbReference type="Pfam" id="PF00041">
    <property type="entry name" value="fn3"/>
    <property type="match status" value="1"/>
</dbReference>
<evidence type="ECO:0000256" key="4">
    <source>
        <dbReference type="ARBA" id="ARBA00022989"/>
    </source>
</evidence>
<dbReference type="GO" id="GO:0030154">
    <property type="term" value="P:cell differentiation"/>
    <property type="evidence" value="ECO:0007669"/>
    <property type="project" value="UniProtKB-ARBA"/>
</dbReference>
<dbReference type="OrthoDB" id="9943809at2759"/>
<dbReference type="CTD" id="318600"/>
<dbReference type="GO" id="GO:0043235">
    <property type="term" value="C:receptor complex"/>
    <property type="evidence" value="ECO:0007669"/>
    <property type="project" value="TreeGrafter"/>
</dbReference>
<dbReference type="PRINTS" id="PR00109">
    <property type="entry name" value="TYRKINASE"/>
</dbReference>
<dbReference type="Proteomes" id="UP000092461">
    <property type="component" value="Unassembled WGS sequence"/>
</dbReference>
<dbReference type="RefSeq" id="XP_055690850.1">
    <property type="nucleotide sequence ID" value="XM_055834875.1"/>
</dbReference>
<dbReference type="VEuPathDB" id="VectorBase:LLONM1_002932"/>
<dbReference type="InterPro" id="IPR000719">
    <property type="entry name" value="Prot_kinase_dom"/>
</dbReference>
<feature type="signal peptide" evidence="8">
    <location>
        <begin position="1"/>
        <end position="21"/>
    </location>
</feature>
<dbReference type="Pfam" id="PF07714">
    <property type="entry name" value="PK_Tyr_Ser-Thr"/>
    <property type="match status" value="1"/>
</dbReference>
<dbReference type="GO" id="GO:0004714">
    <property type="term" value="F:transmembrane receptor protein tyrosine kinase activity"/>
    <property type="evidence" value="ECO:0007669"/>
    <property type="project" value="UniProtKB-ARBA"/>
</dbReference>
<organism evidence="13 14">
    <name type="scientific">Lutzomyia longipalpis</name>
    <name type="common">Sand fly</name>
    <dbReference type="NCBI Taxonomy" id="7200"/>
    <lineage>
        <taxon>Eukaryota</taxon>
        <taxon>Metazoa</taxon>
        <taxon>Ecdysozoa</taxon>
        <taxon>Arthropoda</taxon>
        <taxon>Hexapoda</taxon>
        <taxon>Insecta</taxon>
        <taxon>Pterygota</taxon>
        <taxon>Neoptera</taxon>
        <taxon>Endopterygota</taxon>
        <taxon>Diptera</taxon>
        <taxon>Nematocera</taxon>
        <taxon>Psychodoidea</taxon>
        <taxon>Psychodidae</taxon>
        <taxon>Lutzomyia</taxon>
        <taxon>Lutzomyia</taxon>
    </lineage>
</organism>
<dbReference type="SUPFAM" id="SSF56112">
    <property type="entry name" value="Protein kinase-like (PK-like)"/>
    <property type="match status" value="1"/>
</dbReference>
<dbReference type="Pfam" id="PF01822">
    <property type="entry name" value="WSC"/>
    <property type="match status" value="1"/>
</dbReference>
<dbReference type="PROSITE" id="PS50853">
    <property type="entry name" value="FN3"/>
    <property type="match status" value="1"/>
</dbReference>
<dbReference type="KEGG" id="lll:129794208"/>
<dbReference type="GO" id="GO:0005524">
    <property type="term" value="F:ATP binding"/>
    <property type="evidence" value="ECO:0007669"/>
    <property type="project" value="InterPro"/>
</dbReference>
<keyword evidence="12" id="KW-0808">Transferase</keyword>
<evidence type="ECO:0000256" key="2">
    <source>
        <dbReference type="ARBA" id="ARBA00022692"/>
    </source>
</evidence>
<keyword evidence="4 7" id="KW-1133">Transmembrane helix</keyword>
<dbReference type="Gene3D" id="2.60.40.10">
    <property type="entry name" value="Immunoglobulins"/>
    <property type="match status" value="1"/>
</dbReference>
<dbReference type="InterPro" id="IPR003961">
    <property type="entry name" value="FN3_dom"/>
</dbReference>
<evidence type="ECO:0000256" key="1">
    <source>
        <dbReference type="ARBA" id="ARBA00004479"/>
    </source>
</evidence>
<dbReference type="EnsemblMetazoa" id="LLOJ000459-RA">
    <property type="protein sequence ID" value="LLOJ000459-PA"/>
    <property type="gene ID" value="LLOJ000459"/>
</dbReference>
<name>A0A1B0C937_LUTLO</name>
<keyword evidence="2 7" id="KW-0812">Transmembrane</keyword>
<dbReference type="PROSITE" id="PS50011">
    <property type="entry name" value="PROTEIN_KINASE_DOM"/>
    <property type="match status" value="1"/>
</dbReference>
<accession>A0A1B0C937</accession>
<reference evidence="14" key="1">
    <citation type="submission" date="2012-05" db="EMBL/GenBank/DDBJ databases">
        <title>Whole Genome Assembly of Lutzomyia longipalpis.</title>
        <authorList>
            <person name="Richards S."/>
            <person name="Qu C."/>
            <person name="Dillon R."/>
            <person name="Worley K."/>
            <person name="Scherer S."/>
            <person name="Batterton M."/>
            <person name="Taylor A."/>
            <person name="Hawes A."/>
            <person name="Hernandez B."/>
            <person name="Kovar C."/>
            <person name="Mandapat C."/>
            <person name="Pham C."/>
            <person name="Qu C."/>
            <person name="Jing C."/>
            <person name="Bess C."/>
            <person name="Bandaranaike D."/>
            <person name="Ngo D."/>
            <person name="Ongeri F."/>
            <person name="Arias F."/>
            <person name="Lara F."/>
            <person name="Weissenberger G."/>
            <person name="Kamau G."/>
            <person name="Han H."/>
            <person name="Shen H."/>
            <person name="Dinh H."/>
            <person name="Khalil I."/>
            <person name="Jones J."/>
            <person name="Shafer J."/>
            <person name="Jayaseelan J."/>
            <person name="Quiroz J."/>
            <person name="Blankenburg K."/>
            <person name="Nguyen L."/>
            <person name="Jackson L."/>
            <person name="Francisco L."/>
            <person name="Tang L.-Y."/>
            <person name="Pu L.-L."/>
            <person name="Perales L."/>
            <person name="Lorensuhewa L."/>
            <person name="Munidasa M."/>
            <person name="Coyle M."/>
            <person name="Taylor M."/>
            <person name="Puazo M."/>
            <person name="Firestine M."/>
            <person name="Scheel M."/>
            <person name="Javaid M."/>
            <person name="Wang M."/>
            <person name="Li M."/>
            <person name="Tabassum N."/>
            <person name="Saada N."/>
            <person name="Osuji N."/>
            <person name="Aqrawi P."/>
            <person name="Fu Q."/>
            <person name="Thornton R."/>
            <person name="Raj R."/>
            <person name="Goodspeed R."/>
            <person name="Mata R."/>
            <person name="Najjar R."/>
            <person name="Gubbala S."/>
            <person name="Lee S."/>
            <person name="Denson S."/>
            <person name="Patil S."/>
            <person name="Macmil S."/>
            <person name="Qi S."/>
            <person name="Matskevitch T."/>
            <person name="Palculict T."/>
            <person name="Mathew T."/>
            <person name="Vee V."/>
            <person name="Velamala V."/>
            <person name="Korchina V."/>
            <person name="Cai W."/>
            <person name="Liu W."/>
            <person name="Dai W."/>
            <person name="Zou X."/>
            <person name="Zhu Y."/>
            <person name="Zhang Y."/>
            <person name="Wu Y.-Q."/>
            <person name="Xin Y."/>
            <person name="Nazarath L."/>
            <person name="Kovar C."/>
            <person name="Han Y."/>
            <person name="Muzny D."/>
            <person name="Gibbs R."/>
        </authorList>
    </citation>
    <scope>NUCLEOTIDE SEQUENCE [LARGE SCALE GENOMIC DNA]</scope>
    <source>
        <strain evidence="14">Jacobina</strain>
    </source>
</reference>
<feature type="domain" description="WSC" evidence="11">
    <location>
        <begin position="21"/>
        <end position="106"/>
    </location>
</feature>
<keyword evidence="14" id="KW-1185">Reference proteome</keyword>
<evidence type="ECO:0000256" key="8">
    <source>
        <dbReference type="SAM" id="SignalP"/>
    </source>
</evidence>
<dbReference type="InterPro" id="IPR001245">
    <property type="entry name" value="Ser-Thr/Tyr_kinase_cat_dom"/>
</dbReference>
<proteinExistence type="predicted"/>
<reference evidence="12" key="2">
    <citation type="journal article" date="2020" name="BMC">
        <title>Leishmania infection induces a limited differential gene expression in the sand fly midgut.</title>
        <authorList>
            <person name="Coutinho-Abreu I.V."/>
            <person name="Serafim T.D."/>
            <person name="Meneses C."/>
            <person name="Kamhawi S."/>
            <person name="Oliveira F."/>
            <person name="Valenzuela J.G."/>
        </authorList>
    </citation>
    <scope>NUCLEOTIDE SEQUENCE</scope>
    <source>
        <strain evidence="12">Jacobina</strain>
        <tissue evidence="12">Midgut</tissue>
    </source>
</reference>
<dbReference type="CDD" id="cd00063">
    <property type="entry name" value="FN3"/>
    <property type="match status" value="1"/>
</dbReference>
<feature type="domain" description="Fibronectin type-III" evidence="10">
    <location>
        <begin position="112"/>
        <end position="212"/>
    </location>
</feature>
<dbReference type="PANTHER" id="PTHR24416:SF617">
    <property type="entry name" value="RET ONCOGENE, ISOFORM A"/>
    <property type="match status" value="1"/>
</dbReference>
<dbReference type="EMBL" id="AJWK01001848">
    <property type="status" value="NOT_ANNOTATED_CDS"/>
    <property type="molecule type" value="Genomic_DNA"/>
</dbReference>
<evidence type="ECO:0000259" key="11">
    <source>
        <dbReference type="PROSITE" id="PS51212"/>
    </source>
</evidence>
<keyword evidence="3 8" id="KW-0732">Signal</keyword>
<evidence type="ECO:0000313" key="12">
    <source>
        <dbReference type="EMBL" id="MBC1176154.1"/>
    </source>
</evidence>
<dbReference type="GO" id="GO:0007169">
    <property type="term" value="P:cell surface receptor protein tyrosine kinase signaling pathway"/>
    <property type="evidence" value="ECO:0007669"/>
    <property type="project" value="TreeGrafter"/>
</dbReference>
<evidence type="ECO:0000259" key="9">
    <source>
        <dbReference type="PROSITE" id="PS50011"/>
    </source>
</evidence>
<dbReference type="GO" id="GO:0005886">
    <property type="term" value="C:plasma membrane"/>
    <property type="evidence" value="ECO:0007669"/>
    <property type="project" value="TreeGrafter"/>
</dbReference>
<comment type="subcellular location">
    <subcellularLocation>
        <location evidence="1">Membrane</location>
        <topology evidence="1">Single-pass type I membrane protein</topology>
    </subcellularLocation>
</comment>
<dbReference type="InterPro" id="IPR050122">
    <property type="entry name" value="RTK"/>
</dbReference>
<dbReference type="Gene3D" id="3.30.200.20">
    <property type="entry name" value="Phosphorylase Kinase, domain 1"/>
    <property type="match status" value="1"/>
</dbReference>
<keyword evidence="12" id="KW-0418">Kinase</keyword>
<dbReference type="GeneID" id="129794208"/>
<dbReference type="GO" id="GO:0007399">
    <property type="term" value="P:nervous system development"/>
    <property type="evidence" value="ECO:0007669"/>
    <property type="project" value="UniProtKB-ARBA"/>
</dbReference>
<evidence type="ECO:0000256" key="5">
    <source>
        <dbReference type="ARBA" id="ARBA00023136"/>
    </source>
</evidence>
<dbReference type="InterPro" id="IPR036116">
    <property type="entry name" value="FN3_sf"/>
</dbReference>
<dbReference type="InterPro" id="IPR011009">
    <property type="entry name" value="Kinase-like_dom_sf"/>
</dbReference>
<evidence type="ECO:0000259" key="10">
    <source>
        <dbReference type="PROSITE" id="PS50853"/>
    </source>
</evidence>
<dbReference type="InterPro" id="IPR057598">
    <property type="entry name" value="Fn3_PTPRU"/>
</dbReference>
<sequence length="741" mass="83950">MQNRIFIAFVTIGILLASAHADSYVGCFKRNFRNFNTNAHVGTATECAEKCQEIFYKYAVIQSTSCACTNTHPNERLDAEKCSIRCSKNSEQFCGGEDVESYYETNLKVPGPPRHLRMDLDTVKNTSFTIMWDPPEASTLVMEYAINAYPIHTYAIGGMLSHVGWRVERGENQQELVELHPATRYNVTVTSIAAAGVGGMAWILGETRVGVPSLAPPEPKILARDERTITIEINPIENGNGPINFYRVVVVFANYGLIQNFDLALLKDYRGSREDGTQYYVTAELDLKNMSRIFRVGDGENYRGFYNAPLPENSHVHIKIGVVSTLSGVTTYRYSDDSHDQHDNIASDESEDADDDSSTMIAILTTACIILGLLLIGSVVMYFYLRKRLTSTRRRFTDVHELTLQGPIVEIENNGFIGDELDRGNFQEQLKLLMDKVSSSQKIPRNILSMEIDNILGTGRFGDVIQGRVNTIGDFHQCHIHVVSDDMEQHDQSLFIKEFDQILRVTPHRSLLNFLGVCQTSDWLYVIFEGCSMNLKKRLVDSRLPPNFNPQRMTSLSEEFVLRTLCDICDAMEYLSANKIVHRQLCAHNVSLTVDDEAKLSIFGPTLFTEENKIIDLTRFQPPEVLKFQNYSSASDVWSFGCLMWECCTVGGTLFPSVPAVDLLGRLKNGVRPEQTPFLFDDLYQLMLNCWQLDSRERVTFTEIANSLHQMVATSPRHVLDFDRRNRVTLPYYLPLLEIKN</sequence>
<evidence type="ECO:0000313" key="14">
    <source>
        <dbReference type="Proteomes" id="UP000092461"/>
    </source>
</evidence>
<dbReference type="AlphaFoldDB" id="A0A1B0C937"/>
<dbReference type="Gene3D" id="1.10.510.10">
    <property type="entry name" value="Transferase(Phosphotransferase) domain 1"/>
    <property type="match status" value="1"/>
</dbReference>
<keyword evidence="5 7" id="KW-0472">Membrane</keyword>
<evidence type="ECO:0000256" key="3">
    <source>
        <dbReference type="ARBA" id="ARBA00022729"/>
    </source>
</evidence>
<dbReference type="VEuPathDB" id="VectorBase:LLOJ000459"/>
<evidence type="ECO:0000256" key="7">
    <source>
        <dbReference type="SAM" id="Phobius"/>
    </source>
</evidence>
<dbReference type="EMBL" id="GITU01007451">
    <property type="protein sequence ID" value="MBC1176154.1"/>
    <property type="molecule type" value="Transcribed_RNA"/>
</dbReference>